<accession>A0A5M9QPN4</accession>
<reference evidence="2 3" key="1">
    <citation type="submission" date="2019-09" db="EMBL/GenBank/DDBJ databases">
        <title>Draft genome sequence of various Type strains from the CCUG.</title>
        <authorList>
            <person name="Pineiro-Iglesias B."/>
            <person name="Tunovic T."/>
            <person name="Unosson C."/>
            <person name="Inganas E."/>
            <person name="Ohlen M."/>
            <person name="Cardew S."/>
            <person name="Jensie-Markopoulos S."/>
            <person name="Salva-Serra F."/>
            <person name="Jaen-Luchoro D."/>
            <person name="Karlsson R."/>
            <person name="Svensson-Stadler L."/>
            <person name="Chun J."/>
            <person name="Moore E."/>
        </authorList>
    </citation>
    <scope>NUCLEOTIDE SEQUENCE [LARGE SCALE GENOMIC DNA]</scope>
    <source>
        <strain evidence="2 3">CCUG 32756T</strain>
    </source>
</reference>
<dbReference type="EMBL" id="VXKE01000010">
    <property type="protein sequence ID" value="KAA8710029.1"/>
    <property type="molecule type" value="Genomic_DNA"/>
</dbReference>
<dbReference type="RefSeq" id="WP_210670691.1">
    <property type="nucleotide sequence ID" value="NZ_JAERIX010000055.1"/>
</dbReference>
<protein>
    <submittedName>
        <fullName evidence="2">Uncharacterized protein</fullName>
    </submittedName>
</protein>
<dbReference type="Proteomes" id="UP000323707">
    <property type="component" value="Unassembled WGS sequence"/>
</dbReference>
<evidence type="ECO:0000313" key="3">
    <source>
        <dbReference type="Proteomes" id="UP000323707"/>
    </source>
</evidence>
<gene>
    <name evidence="2" type="ORF">F4V45_03390</name>
</gene>
<feature type="region of interest" description="Disordered" evidence="1">
    <location>
        <begin position="58"/>
        <end position="80"/>
    </location>
</feature>
<evidence type="ECO:0000313" key="2">
    <source>
        <dbReference type="EMBL" id="KAA8710029.1"/>
    </source>
</evidence>
<evidence type="ECO:0000256" key="1">
    <source>
        <dbReference type="SAM" id="MobiDB-lite"/>
    </source>
</evidence>
<comment type="caution">
    <text evidence="2">The sequence shown here is derived from an EMBL/GenBank/DDBJ whole genome shotgun (WGS) entry which is preliminary data.</text>
</comment>
<dbReference type="AlphaFoldDB" id="A0A5M9QPN4"/>
<sequence>MPCFATTCCHKSRNDRNAASEKVDSRDNAKYLTALQAAGFCDDFVGCQGGGEGIYLSGNEQAPAADSHKSAQKPTPNIES</sequence>
<organism evidence="2 3">
    <name type="scientific">Helicobacter canis</name>
    <dbReference type="NCBI Taxonomy" id="29419"/>
    <lineage>
        <taxon>Bacteria</taxon>
        <taxon>Pseudomonadati</taxon>
        <taxon>Campylobacterota</taxon>
        <taxon>Epsilonproteobacteria</taxon>
        <taxon>Campylobacterales</taxon>
        <taxon>Helicobacteraceae</taxon>
        <taxon>Helicobacter</taxon>
    </lineage>
</organism>
<proteinExistence type="predicted"/>
<name>A0A5M9QPN4_9HELI</name>